<reference evidence="1 2" key="1">
    <citation type="submission" date="2020-03" db="EMBL/GenBank/DDBJ databases">
        <title>Genomic Encyclopedia of Type Strains, Phase IV (KMG-IV): sequencing the most valuable type-strain genomes for metagenomic binning, comparative biology and taxonomic classification.</title>
        <authorList>
            <person name="Goeker M."/>
        </authorList>
    </citation>
    <scope>NUCLEOTIDE SEQUENCE [LARGE SCALE GENOMIC DNA]</scope>
    <source>
        <strain evidence="1 2">DSM 4733</strain>
    </source>
</reference>
<name>A0A7X5UWX8_9SPHN</name>
<proteinExistence type="predicted"/>
<accession>A0A7X5UWX8</accession>
<dbReference type="Pfam" id="PF09981">
    <property type="entry name" value="DUF2218"/>
    <property type="match status" value="1"/>
</dbReference>
<dbReference type="InterPro" id="IPR014543">
    <property type="entry name" value="UCP028291"/>
</dbReference>
<comment type="caution">
    <text evidence="1">The sequence shown here is derived from an EMBL/GenBank/DDBJ whole genome shotgun (WGS) entry which is preliminary data.</text>
</comment>
<evidence type="ECO:0008006" key="3">
    <source>
        <dbReference type="Google" id="ProtNLM"/>
    </source>
</evidence>
<protein>
    <recommendedName>
        <fullName evidence="3">DUF2218 domain-containing protein</fullName>
    </recommendedName>
</protein>
<evidence type="ECO:0000313" key="2">
    <source>
        <dbReference type="Proteomes" id="UP000564677"/>
    </source>
</evidence>
<sequence>MTMTLFSAETLAPTAHASRYLQQLCKHWEHSLQVEFTPENGTVIFPKDARGADHPGDAVVTFNVAETGLDIRIDASSPEQLEGLKGAVERHLDRFAFREDGLRYAWK</sequence>
<dbReference type="EMBL" id="JAASQV010000001">
    <property type="protein sequence ID" value="NIJ63742.1"/>
    <property type="molecule type" value="Genomic_DNA"/>
</dbReference>
<evidence type="ECO:0000313" key="1">
    <source>
        <dbReference type="EMBL" id="NIJ63742.1"/>
    </source>
</evidence>
<keyword evidence="2" id="KW-1185">Reference proteome</keyword>
<dbReference type="Gene3D" id="3.30.310.50">
    <property type="entry name" value="Alpha-D-phosphohexomutase, C-terminal domain"/>
    <property type="match status" value="1"/>
</dbReference>
<dbReference type="AlphaFoldDB" id="A0A7X5UWX8"/>
<dbReference type="Proteomes" id="UP000564677">
    <property type="component" value="Unassembled WGS sequence"/>
</dbReference>
<organism evidence="1 2">
    <name type="scientific">Sphingomonas leidyi</name>
    <dbReference type="NCBI Taxonomy" id="68569"/>
    <lineage>
        <taxon>Bacteria</taxon>
        <taxon>Pseudomonadati</taxon>
        <taxon>Pseudomonadota</taxon>
        <taxon>Alphaproteobacteria</taxon>
        <taxon>Sphingomonadales</taxon>
        <taxon>Sphingomonadaceae</taxon>
        <taxon>Sphingomonas</taxon>
    </lineage>
</organism>
<gene>
    <name evidence="1" type="ORF">FHR20_000673</name>
</gene>